<dbReference type="Gene3D" id="1.25.40.180">
    <property type="match status" value="1"/>
</dbReference>
<dbReference type="AlphaFoldDB" id="A0A0C2GKV7"/>
<organism evidence="2 3">
    <name type="scientific">Ancylostoma duodenale</name>
    <dbReference type="NCBI Taxonomy" id="51022"/>
    <lineage>
        <taxon>Eukaryota</taxon>
        <taxon>Metazoa</taxon>
        <taxon>Ecdysozoa</taxon>
        <taxon>Nematoda</taxon>
        <taxon>Chromadorea</taxon>
        <taxon>Rhabditida</taxon>
        <taxon>Rhabditina</taxon>
        <taxon>Rhabditomorpha</taxon>
        <taxon>Strongyloidea</taxon>
        <taxon>Ancylostomatidae</taxon>
        <taxon>Ancylostomatinae</taxon>
        <taxon>Ancylostoma</taxon>
    </lineage>
</organism>
<evidence type="ECO:0008006" key="4">
    <source>
        <dbReference type="Google" id="ProtNLM"/>
    </source>
</evidence>
<dbReference type="OrthoDB" id="10260961at2759"/>
<feature type="region of interest" description="Disordered" evidence="1">
    <location>
        <begin position="188"/>
        <end position="252"/>
    </location>
</feature>
<feature type="compositionally biased region" description="Basic residues" evidence="1">
    <location>
        <begin position="56"/>
        <end position="68"/>
    </location>
</feature>
<dbReference type="Proteomes" id="UP000054047">
    <property type="component" value="Unassembled WGS sequence"/>
</dbReference>
<feature type="compositionally biased region" description="Acidic residues" evidence="1">
    <location>
        <begin position="226"/>
        <end position="252"/>
    </location>
</feature>
<evidence type="ECO:0000313" key="2">
    <source>
        <dbReference type="EMBL" id="KIH61840.1"/>
    </source>
</evidence>
<proteinExistence type="predicted"/>
<dbReference type="EMBL" id="KN729787">
    <property type="protein sequence ID" value="KIH61840.1"/>
    <property type="molecule type" value="Genomic_DNA"/>
</dbReference>
<evidence type="ECO:0000313" key="3">
    <source>
        <dbReference type="Proteomes" id="UP000054047"/>
    </source>
</evidence>
<sequence length="404" mass="45517">MGLKKWMSVVRSEHNGVVTSSRKQDRKRAKQLKKLQNVAIARHQPIEKVMVDVLSSKKKTKKKKRKAREHGAEGVHFEGSQPGSIEDVPMSERGRKQSSMHSGSESDSDADLTYEQYLKEVKDKRLKLAMEGDDAEQDDIDIHRYSRLLGIKEGEKSKKLKSFANDGLDYLLDFCDSDNRKRILSSSADQEISLKGADLSDEDDGISGSEAGVNIEEDDISMKDDGGDDEMDDAQEQSDEEGNENEDDSEDDLQEDIYGRTINRKTGQVIGADPKAALKKLEDLDAKVGDSESKQQIDRALMGTINRTQGNSFPAAYFVEVFLRGFVEQISQPQSTDDKKLENSVVFMAHLLNFHVIKMSMIVEVLQKLREHLNVDNLQLIPTKRFADTTGLHFLKKWRPLQGV</sequence>
<gene>
    <name evidence="2" type="ORF">ANCDUO_07879</name>
</gene>
<protein>
    <recommendedName>
        <fullName evidence="4">MIF4G domain protein</fullName>
    </recommendedName>
</protein>
<accession>A0A0C2GKV7</accession>
<keyword evidence="3" id="KW-1185">Reference proteome</keyword>
<evidence type="ECO:0000256" key="1">
    <source>
        <dbReference type="SAM" id="MobiDB-lite"/>
    </source>
</evidence>
<feature type="region of interest" description="Disordered" evidence="1">
    <location>
        <begin position="52"/>
        <end position="111"/>
    </location>
</feature>
<name>A0A0C2GKV7_9BILA</name>
<reference evidence="2 3" key="1">
    <citation type="submission" date="2013-12" db="EMBL/GenBank/DDBJ databases">
        <title>Draft genome of the parsitic nematode Ancylostoma duodenale.</title>
        <authorList>
            <person name="Mitreva M."/>
        </authorList>
    </citation>
    <scope>NUCLEOTIDE SEQUENCE [LARGE SCALE GENOMIC DNA]</scope>
    <source>
        <strain evidence="2 3">Zhejiang</strain>
    </source>
</reference>
<feature type="region of interest" description="Disordered" evidence="1">
    <location>
        <begin position="1"/>
        <end position="31"/>
    </location>
</feature>